<gene>
    <name evidence="11" type="ordered locus">Weevi_0504</name>
</gene>
<reference evidence="12" key="2">
    <citation type="journal article" date="2011" name="Stand. Genomic Sci.">
        <title>Complete genome sequence of Weeksella virosa type strain (9751T).</title>
        <authorList>
            <person name="Lang E."/>
            <person name="Teshima H."/>
            <person name="Lucas S."/>
            <person name="Lapidus A."/>
            <person name="Hammon N."/>
            <person name="Deshpande S."/>
            <person name="Nolan M."/>
            <person name="Cheng J."/>
            <person name="Pitluck S."/>
            <person name="Liolios K."/>
            <person name="Pagani I."/>
            <person name="Mikhailova N."/>
            <person name="Ivanova N."/>
            <person name="Mavromatis K."/>
            <person name="Pati A."/>
            <person name="Tapia R."/>
            <person name="Han C."/>
            <person name="Goodwin L."/>
            <person name="Chen A."/>
            <person name="Palaniappan K."/>
            <person name="Land M."/>
            <person name="Hauser L."/>
            <person name="Chang Y."/>
            <person name="Jeffries C."/>
            <person name="Brambilla E."/>
            <person name="Kopitz M."/>
            <person name="Rohde M."/>
            <person name="Goker M."/>
            <person name="Tindall B."/>
            <person name="Detter J."/>
            <person name="Woyke T."/>
            <person name="Bristow J."/>
            <person name="Eisen J."/>
            <person name="Markowitz V."/>
            <person name="Hugenholtz P."/>
            <person name="Klenk H."/>
            <person name="Kyrpides N."/>
        </authorList>
    </citation>
    <scope>NUCLEOTIDE SEQUENCE [LARGE SCALE GENOMIC DNA]</scope>
    <source>
        <strain evidence="12">ATCC 43766 / DSM 16922 / JCM 21250 / NBRC 16016 / NCTC 11634 / CL345/78</strain>
    </source>
</reference>
<evidence type="ECO:0000256" key="3">
    <source>
        <dbReference type="ARBA" id="ARBA00019010"/>
    </source>
</evidence>
<dbReference type="STRING" id="865938.Weevi_0504"/>
<dbReference type="GO" id="GO:0046872">
    <property type="term" value="F:metal ion binding"/>
    <property type="evidence" value="ECO:0007669"/>
    <property type="project" value="UniProtKB-KW"/>
</dbReference>
<reference evidence="11 12" key="1">
    <citation type="journal article" date="2011" name="Stand. Genomic Sci.">
        <title>Complete genome sequence of Weeksella virosa type strain (9751).</title>
        <authorList>
            <person name="Lang E."/>
            <person name="Teshima H."/>
            <person name="Lucas S."/>
            <person name="Lapidus A."/>
            <person name="Hammon N."/>
            <person name="Deshpande S."/>
            <person name="Nolan M."/>
            <person name="Cheng J.F."/>
            <person name="Pitluck S."/>
            <person name="Liolios K."/>
            <person name="Pagani I."/>
            <person name="Mikhailova N."/>
            <person name="Ivanova N."/>
            <person name="Mavromatis K."/>
            <person name="Pati A."/>
            <person name="Tapia R."/>
            <person name="Han C."/>
            <person name="Goodwin L."/>
            <person name="Chen A."/>
            <person name="Palaniappan K."/>
            <person name="Land M."/>
            <person name="Hauser L."/>
            <person name="Chang Y.J."/>
            <person name="Jeffries C.D."/>
            <person name="Brambilla E.M."/>
            <person name="Kopitz M."/>
            <person name="Rohde M."/>
            <person name="Goker M."/>
            <person name="Tindall B.J."/>
            <person name="Detter J.C."/>
            <person name="Woyke T."/>
            <person name="Bristow J."/>
            <person name="Eisen J.A."/>
            <person name="Markowitz V."/>
            <person name="Hugenholtz P."/>
            <person name="Klenk H.P."/>
            <person name="Kyrpides N.C."/>
        </authorList>
    </citation>
    <scope>NUCLEOTIDE SEQUENCE [LARGE SCALE GENOMIC DNA]</scope>
    <source>
        <strain evidence="12">ATCC 43766 / DSM 16922 / JCM 21250 / NBRC 16016 / NCTC 11634 / CL345/78</strain>
    </source>
</reference>
<dbReference type="OrthoDB" id="9815896at2"/>
<evidence type="ECO:0000256" key="4">
    <source>
        <dbReference type="ARBA" id="ARBA00022490"/>
    </source>
</evidence>
<evidence type="ECO:0000256" key="2">
    <source>
        <dbReference type="ARBA" id="ARBA00007599"/>
    </source>
</evidence>
<keyword evidence="6" id="KW-0479">Metal-binding</keyword>
<dbReference type="AlphaFoldDB" id="F0NZ94"/>
<dbReference type="EMBL" id="CP002455">
    <property type="protein sequence ID" value="ADX67223.1"/>
    <property type="molecule type" value="Genomic_DNA"/>
</dbReference>
<evidence type="ECO:0000256" key="5">
    <source>
        <dbReference type="ARBA" id="ARBA00022694"/>
    </source>
</evidence>
<keyword evidence="4" id="KW-0963">Cytoplasm</keyword>
<dbReference type="InterPro" id="IPR003442">
    <property type="entry name" value="T6A_TsaE"/>
</dbReference>
<dbReference type="NCBIfam" id="TIGR00150">
    <property type="entry name" value="T6A_YjeE"/>
    <property type="match status" value="1"/>
</dbReference>
<evidence type="ECO:0000313" key="12">
    <source>
        <dbReference type="Proteomes" id="UP000008641"/>
    </source>
</evidence>
<proteinExistence type="inferred from homology"/>
<dbReference type="Gene3D" id="3.40.50.300">
    <property type="entry name" value="P-loop containing nucleotide triphosphate hydrolases"/>
    <property type="match status" value="1"/>
</dbReference>
<name>F0NZ94_WEEVC</name>
<evidence type="ECO:0000256" key="7">
    <source>
        <dbReference type="ARBA" id="ARBA00022741"/>
    </source>
</evidence>
<dbReference type="InterPro" id="IPR027417">
    <property type="entry name" value="P-loop_NTPase"/>
</dbReference>
<dbReference type="RefSeq" id="WP_013597615.1">
    <property type="nucleotide sequence ID" value="NC_015144.1"/>
</dbReference>
<dbReference type="GO" id="GO:0005737">
    <property type="term" value="C:cytoplasm"/>
    <property type="evidence" value="ECO:0007669"/>
    <property type="project" value="UniProtKB-SubCell"/>
</dbReference>
<dbReference type="PANTHER" id="PTHR33540">
    <property type="entry name" value="TRNA THREONYLCARBAMOYLADENOSINE BIOSYNTHESIS PROTEIN TSAE"/>
    <property type="match status" value="1"/>
</dbReference>
<keyword evidence="9" id="KW-0460">Magnesium</keyword>
<comment type="subcellular location">
    <subcellularLocation>
        <location evidence="1">Cytoplasm</location>
    </subcellularLocation>
</comment>
<dbReference type="eggNOG" id="COG0802">
    <property type="taxonomic scope" value="Bacteria"/>
</dbReference>
<evidence type="ECO:0000256" key="6">
    <source>
        <dbReference type="ARBA" id="ARBA00022723"/>
    </source>
</evidence>
<sequence length="137" mass="15616">MTYRVPTLKDLPQVAQLVAQELSHNIICFQGEMGAGKTTFIKALVKELGSNDDVTSPTFALVNEYVTQDYKKIFHFDFYRIEDEEEALDIGLEDYLDSGNICLIEWPNKITNFVPDNHQTISIEILEDGSRQITVNK</sequence>
<dbReference type="PANTHER" id="PTHR33540:SF2">
    <property type="entry name" value="TRNA THREONYLCARBAMOYLADENOSINE BIOSYNTHESIS PROTEIN TSAE"/>
    <property type="match status" value="1"/>
</dbReference>
<evidence type="ECO:0000256" key="1">
    <source>
        <dbReference type="ARBA" id="ARBA00004496"/>
    </source>
</evidence>
<comment type="similarity">
    <text evidence="2">Belongs to the TsaE family.</text>
</comment>
<protein>
    <recommendedName>
        <fullName evidence="3">tRNA threonylcarbamoyladenosine biosynthesis protein TsaE</fullName>
    </recommendedName>
    <alternativeName>
        <fullName evidence="10">t(6)A37 threonylcarbamoyladenosine biosynthesis protein TsaE</fullName>
    </alternativeName>
</protein>
<evidence type="ECO:0000256" key="10">
    <source>
        <dbReference type="ARBA" id="ARBA00032441"/>
    </source>
</evidence>
<organism evidence="11 12">
    <name type="scientific">Weeksella virosa (strain ATCC 43766 / DSM 16922 / JCM 21250 / CCUG 30538 / CDC 9751 / IAM 14551 / NBRC 16016 / NCTC 11634 / CL345/78)</name>
    <dbReference type="NCBI Taxonomy" id="865938"/>
    <lineage>
        <taxon>Bacteria</taxon>
        <taxon>Pseudomonadati</taxon>
        <taxon>Bacteroidota</taxon>
        <taxon>Flavobacteriia</taxon>
        <taxon>Flavobacteriales</taxon>
        <taxon>Weeksellaceae</taxon>
        <taxon>Weeksella</taxon>
    </lineage>
</organism>
<dbReference type="GO" id="GO:0005524">
    <property type="term" value="F:ATP binding"/>
    <property type="evidence" value="ECO:0007669"/>
    <property type="project" value="UniProtKB-KW"/>
</dbReference>
<keyword evidence="7" id="KW-0547">Nucleotide-binding</keyword>
<accession>F0NZ94</accession>
<keyword evidence="8" id="KW-0067">ATP-binding</keyword>
<evidence type="ECO:0000256" key="8">
    <source>
        <dbReference type="ARBA" id="ARBA00022840"/>
    </source>
</evidence>
<evidence type="ECO:0000256" key="9">
    <source>
        <dbReference type="ARBA" id="ARBA00022842"/>
    </source>
</evidence>
<keyword evidence="12" id="KW-1185">Reference proteome</keyword>
<dbReference type="HOGENOM" id="CLU_087829_5_0_10"/>
<dbReference type="Proteomes" id="UP000008641">
    <property type="component" value="Chromosome"/>
</dbReference>
<keyword evidence="5" id="KW-0819">tRNA processing</keyword>
<dbReference type="KEGG" id="wvi:Weevi_0504"/>
<dbReference type="GO" id="GO:0002949">
    <property type="term" value="P:tRNA threonylcarbamoyladenosine modification"/>
    <property type="evidence" value="ECO:0007669"/>
    <property type="project" value="InterPro"/>
</dbReference>
<dbReference type="SUPFAM" id="SSF52540">
    <property type="entry name" value="P-loop containing nucleoside triphosphate hydrolases"/>
    <property type="match status" value="1"/>
</dbReference>
<evidence type="ECO:0000313" key="11">
    <source>
        <dbReference type="EMBL" id="ADX67223.1"/>
    </source>
</evidence>
<dbReference type="Pfam" id="PF02367">
    <property type="entry name" value="TsaE"/>
    <property type="match status" value="1"/>
</dbReference>